<feature type="domain" description="Urease accessory protein UreH-like transmembrane" evidence="2">
    <location>
        <begin position="9"/>
        <end position="212"/>
    </location>
</feature>
<dbReference type="InterPro" id="IPR039447">
    <property type="entry name" value="UreH-like_TM_dom"/>
</dbReference>
<gene>
    <name evidence="3" type="ORF">EV684_105265</name>
</gene>
<reference evidence="3 4" key="1">
    <citation type="submission" date="2019-03" db="EMBL/GenBank/DDBJ databases">
        <title>Genomic Encyclopedia of Type Strains, Phase IV (KMG-IV): sequencing the most valuable type-strain genomes for metagenomic binning, comparative biology and taxonomic classification.</title>
        <authorList>
            <person name="Goeker M."/>
        </authorList>
    </citation>
    <scope>NUCLEOTIDE SEQUENCE [LARGE SCALE GENOMIC DNA]</scope>
    <source>
        <strain evidence="3 4">DSM 1709</strain>
    </source>
</reference>
<feature type="transmembrane region" description="Helical" evidence="1">
    <location>
        <begin position="163"/>
        <end position="185"/>
    </location>
</feature>
<feature type="transmembrane region" description="Helical" evidence="1">
    <location>
        <begin position="197"/>
        <end position="216"/>
    </location>
</feature>
<name>A0A4V2SGZ4_RUBGE</name>
<dbReference type="OrthoDB" id="9155091at2"/>
<organism evidence="3 4">
    <name type="scientific">Rubrivivax gelatinosus</name>
    <name type="common">Rhodocyclus gelatinosus</name>
    <name type="synonym">Rhodopseudomonas gelatinosa</name>
    <dbReference type="NCBI Taxonomy" id="28068"/>
    <lineage>
        <taxon>Bacteria</taxon>
        <taxon>Pseudomonadati</taxon>
        <taxon>Pseudomonadota</taxon>
        <taxon>Betaproteobacteria</taxon>
        <taxon>Burkholderiales</taxon>
        <taxon>Sphaerotilaceae</taxon>
        <taxon>Rubrivivax</taxon>
    </lineage>
</organism>
<keyword evidence="1" id="KW-0472">Membrane</keyword>
<evidence type="ECO:0000313" key="3">
    <source>
        <dbReference type="EMBL" id="TCP03098.1"/>
    </source>
</evidence>
<feature type="transmembrane region" description="Helical" evidence="1">
    <location>
        <begin position="42"/>
        <end position="65"/>
    </location>
</feature>
<dbReference type="EMBL" id="SLXD01000005">
    <property type="protein sequence ID" value="TCP03098.1"/>
    <property type="molecule type" value="Genomic_DNA"/>
</dbReference>
<dbReference type="PANTHER" id="PTHR42208">
    <property type="entry name" value="HEAVY METAL TRANSPORTER-RELATED"/>
    <property type="match status" value="1"/>
</dbReference>
<proteinExistence type="predicted"/>
<evidence type="ECO:0000259" key="2">
    <source>
        <dbReference type="Pfam" id="PF13386"/>
    </source>
</evidence>
<dbReference type="PANTHER" id="PTHR42208:SF1">
    <property type="entry name" value="HEAVY METAL TRANSPORTER"/>
    <property type="match status" value="1"/>
</dbReference>
<protein>
    <recommendedName>
        <fullName evidence="2">Urease accessory protein UreH-like transmembrane domain-containing protein</fullName>
    </recommendedName>
</protein>
<dbReference type="Proteomes" id="UP000295106">
    <property type="component" value="Unassembled WGS sequence"/>
</dbReference>
<dbReference type="Pfam" id="PF13386">
    <property type="entry name" value="DsbD_2"/>
    <property type="match status" value="1"/>
</dbReference>
<dbReference type="AlphaFoldDB" id="A0A4V2SGZ4"/>
<evidence type="ECO:0000256" key="1">
    <source>
        <dbReference type="SAM" id="Phobius"/>
    </source>
</evidence>
<feature type="transmembrane region" description="Helical" evidence="1">
    <location>
        <begin position="138"/>
        <end position="156"/>
    </location>
</feature>
<dbReference type="GeneID" id="99684468"/>
<evidence type="ECO:0000313" key="4">
    <source>
        <dbReference type="Proteomes" id="UP000295106"/>
    </source>
</evidence>
<sequence>MDFALVVSALMLGLAGAPHCIAMCGAACTALLPAGQRAALWGFHFARVAGYAAAGALVASGVNLLSAVGELSPALRPLWTLAHAAALGLGLWLLWKGRQPAWLENIGRGMQRRAPQADASGWQRVAGPARAATAGSLWVAWPCGLLQSALVVAALANTAVAGAAAMGAFAVASGAGLVLGPMLWFKLGVSKSASATLWATRSAGVLLAVASGWALGHGLWMQWQAYCAT</sequence>
<accession>A0A4V2SGZ4</accession>
<keyword evidence="1" id="KW-1133">Transmembrane helix</keyword>
<feature type="transmembrane region" description="Helical" evidence="1">
    <location>
        <begin position="77"/>
        <end position="95"/>
    </location>
</feature>
<comment type="caution">
    <text evidence="3">The sequence shown here is derived from an EMBL/GenBank/DDBJ whole genome shotgun (WGS) entry which is preliminary data.</text>
</comment>
<keyword evidence="1" id="KW-0812">Transmembrane</keyword>
<dbReference type="RefSeq" id="WP_132646814.1">
    <property type="nucleotide sequence ID" value="NZ_CP181386.1"/>
</dbReference>